<accession>A0ABQ6F7D9</accession>
<gene>
    <name evidence="3" type="ORF">GCM10007933_06160</name>
</gene>
<evidence type="ECO:0000256" key="1">
    <source>
        <dbReference type="ARBA" id="ARBA00022763"/>
    </source>
</evidence>
<dbReference type="InterPro" id="IPR043502">
    <property type="entry name" value="DNA/RNA_pol_sf"/>
</dbReference>
<sequence>MLWCALYLPDLPLQVFARGQAETGPLAVLSPRPRQRVLAATPAAQACGIEAGLKRASALALLPSLTLIDRDIARETAALAEIAGWAGRFTSSVSLDPPATLQLEIRASLRLFGGLDPACAAITDGLTELGFTALLAVAPTPLAARWLARCAPGSQITDPAKLPETLDALPLGTLADEPGLSADTLELLTGIGARCLGDVRRLPRSGLARRQAQAITDLLDRAYGATPDPRRWYVAPEHYTASLPLPAPSDQVDTLLFAVRRLLGGLGGWLDGRQAGLERFSLVLEFEALTSAHRGLAREARLDIVLGTLTRDMARCQLLAREHLSRQALPAPVDTVRIEADAPCPIAPPRSDLFDAKAGEDGDPDLLVATLRARLGHEAVRCLATHPDHRPELAWRRVDPLARPRASAASDALPSAPRPLWLLAEPRPIQQPAAENLLAGPERIESGWWDGDDAEIARDYYVARRRDRSLVWVFRDRRPPHGWFLHGYFA</sequence>
<dbReference type="InterPro" id="IPR050356">
    <property type="entry name" value="SulA_CellDiv_inhibitor"/>
</dbReference>
<name>A0ABQ6F7D9_9RHOO</name>
<dbReference type="PANTHER" id="PTHR35369">
    <property type="entry name" value="BLR3025 PROTEIN-RELATED"/>
    <property type="match status" value="1"/>
</dbReference>
<comment type="caution">
    <text evidence="3">The sequence shown here is derived from an EMBL/GenBank/DDBJ whole genome shotgun (WGS) entry which is preliminary data.</text>
</comment>
<organism evidence="3 4">
    <name type="scientific">Zoogloea oryzae</name>
    <dbReference type="NCBI Taxonomy" id="310767"/>
    <lineage>
        <taxon>Bacteria</taxon>
        <taxon>Pseudomonadati</taxon>
        <taxon>Pseudomonadota</taxon>
        <taxon>Betaproteobacteria</taxon>
        <taxon>Rhodocyclales</taxon>
        <taxon>Zoogloeaceae</taxon>
        <taxon>Zoogloea</taxon>
    </lineage>
</organism>
<keyword evidence="1" id="KW-0227">DNA damage</keyword>
<dbReference type="Proteomes" id="UP001157167">
    <property type="component" value="Unassembled WGS sequence"/>
</dbReference>
<protein>
    <recommendedName>
        <fullName evidence="2">UmuC domain-containing protein</fullName>
    </recommendedName>
</protein>
<reference evidence="4" key="1">
    <citation type="journal article" date="2019" name="Int. J. Syst. Evol. Microbiol.">
        <title>The Global Catalogue of Microorganisms (GCM) 10K type strain sequencing project: providing services to taxonomists for standard genome sequencing and annotation.</title>
        <authorList>
            <consortium name="The Broad Institute Genomics Platform"/>
            <consortium name="The Broad Institute Genome Sequencing Center for Infectious Disease"/>
            <person name="Wu L."/>
            <person name="Ma J."/>
        </authorList>
    </citation>
    <scope>NUCLEOTIDE SEQUENCE [LARGE SCALE GENOMIC DNA]</scope>
    <source>
        <strain evidence="4">NBRC 102407</strain>
    </source>
</reference>
<dbReference type="EMBL" id="BSPX01000005">
    <property type="protein sequence ID" value="GLT21164.1"/>
    <property type="molecule type" value="Genomic_DNA"/>
</dbReference>
<dbReference type="Pfam" id="PF00817">
    <property type="entry name" value="IMS"/>
    <property type="match status" value="1"/>
</dbReference>
<evidence type="ECO:0000259" key="2">
    <source>
        <dbReference type="Pfam" id="PF00817"/>
    </source>
</evidence>
<evidence type="ECO:0000313" key="3">
    <source>
        <dbReference type="EMBL" id="GLT21164.1"/>
    </source>
</evidence>
<proteinExistence type="predicted"/>
<keyword evidence="4" id="KW-1185">Reference proteome</keyword>
<dbReference type="SUPFAM" id="SSF56672">
    <property type="entry name" value="DNA/RNA polymerases"/>
    <property type="match status" value="1"/>
</dbReference>
<dbReference type="CDD" id="cd03468">
    <property type="entry name" value="PolY_like"/>
    <property type="match status" value="1"/>
</dbReference>
<evidence type="ECO:0000313" key="4">
    <source>
        <dbReference type="Proteomes" id="UP001157167"/>
    </source>
</evidence>
<dbReference type="PANTHER" id="PTHR35369:SF2">
    <property type="entry name" value="BLR3025 PROTEIN"/>
    <property type="match status" value="1"/>
</dbReference>
<dbReference type="InterPro" id="IPR001126">
    <property type="entry name" value="UmuC"/>
</dbReference>
<dbReference type="RefSeq" id="WP_284186633.1">
    <property type="nucleotide sequence ID" value="NZ_BSPX01000005.1"/>
</dbReference>
<feature type="domain" description="UmuC" evidence="2">
    <location>
        <begin position="22"/>
        <end position="146"/>
    </location>
</feature>